<evidence type="ECO:0000313" key="3">
    <source>
        <dbReference type="Proteomes" id="UP000275078"/>
    </source>
</evidence>
<dbReference type="Proteomes" id="UP000275078">
    <property type="component" value="Unassembled WGS sequence"/>
</dbReference>
<feature type="region of interest" description="Disordered" evidence="1">
    <location>
        <begin position="148"/>
        <end position="182"/>
    </location>
</feature>
<accession>A0A3N4HYS6</accession>
<organism evidence="2 3">
    <name type="scientific">Ascobolus immersus RN42</name>
    <dbReference type="NCBI Taxonomy" id="1160509"/>
    <lineage>
        <taxon>Eukaryota</taxon>
        <taxon>Fungi</taxon>
        <taxon>Dikarya</taxon>
        <taxon>Ascomycota</taxon>
        <taxon>Pezizomycotina</taxon>
        <taxon>Pezizomycetes</taxon>
        <taxon>Pezizales</taxon>
        <taxon>Ascobolaceae</taxon>
        <taxon>Ascobolus</taxon>
    </lineage>
</organism>
<reference evidence="2 3" key="1">
    <citation type="journal article" date="2018" name="Nat. Ecol. Evol.">
        <title>Pezizomycetes genomes reveal the molecular basis of ectomycorrhizal truffle lifestyle.</title>
        <authorList>
            <person name="Murat C."/>
            <person name="Payen T."/>
            <person name="Noel B."/>
            <person name="Kuo A."/>
            <person name="Morin E."/>
            <person name="Chen J."/>
            <person name="Kohler A."/>
            <person name="Krizsan K."/>
            <person name="Balestrini R."/>
            <person name="Da Silva C."/>
            <person name="Montanini B."/>
            <person name="Hainaut M."/>
            <person name="Levati E."/>
            <person name="Barry K.W."/>
            <person name="Belfiori B."/>
            <person name="Cichocki N."/>
            <person name="Clum A."/>
            <person name="Dockter R.B."/>
            <person name="Fauchery L."/>
            <person name="Guy J."/>
            <person name="Iotti M."/>
            <person name="Le Tacon F."/>
            <person name="Lindquist E.A."/>
            <person name="Lipzen A."/>
            <person name="Malagnac F."/>
            <person name="Mello A."/>
            <person name="Molinier V."/>
            <person name="Miyauchi S."/>
            <person name="Poulain J."/>
            <person name="Riccioni C."/>
            <person name="Rubini A."/>
            <person name="Sitrit Y."/>
            <person name="Splivallo R."/>
            <person name="Traeger S."/>
            <person name="Wang M."/>
            <person name="Zifcakova L."/>
            <person name="Wipf D."/>
            <person name="Zambonelli A."/>
            <person name="Paolocci F."/>
            <person name="Nowrousian M."/>
            <person name="Ottonello S."/>
            <person name="Baldrian P."/>
            <person name="Spatafora J.W."/>
            <person name="Henrissat B."/>
            <person name="Nagy L.G."/>
            <person name="Aury J.M."/>
            <person name="Wincker P."/>
            <person name="Grigoriev I.V."/>
            <person name="Bonfante P."/>
            <person name="Martin F.M."/>
        </authorList>
    </citation>
    <scope>NUCLEOTIDE SEQUENCE [LARGE SCALE GENOMIC DNA]</scope>
    <source>
        <strain evidence="2 3">RN42</strain>
    </source>
</reference>
<dbReference type="EMBL" id="ML119779">
    <property type="protein sequence ID" value="RPA74834.1"/>
    <property type="molecule type" value="Genomic_DNA"/>
</dbReference>
<keyword evidence="3" id="KW-1185">Reference proteome</keyword>
<gene>
    <name evidence="2" type="ORF">BJ508DRAFT_380378</name>
</gene>
<sequence length="348" mass="38963">MRFDIDSAAVTGVPSYRITKKNIQHMRKFRFKKSSAFMHAWKKLARKYKRRNNNRHGTHGIQRLWTRRQLVNRSRCGIQDDGQSNQFCWRELETNASTDSTRLFSGSGAPLSDGCHTHCSTCPYESRHQSSNTTASYADIIDPELAPLDTCREPPHLASSDNSTHEAPYESDNVDGEQEVSCHGELSGAGVEVGLDAENDTAIAASGSSVTKHELRPARPDDVPFAGRSLMAVMKTTDCAFLHMKKCKPDAGNIVVCTAVINRFYTCDYSDIRRVLLIGAEGKPLAFARGDDEEKVFTLLRQGFEVYVFLTWVGSTMRGDSWGNKVKYWYGDCSWIRVGRGTSVENVE</sequence>
<evidence type="ECO:0000256" key="1">
    <source>
        <dbReference type="SAM" id="MobiDB-lite"/>
    </source>
</evidence>
<name>A0A3N4HYS6_ASCIM</name>
<protein>
    <submittedName>
        <fullName evidence="2">Uncharacterized protein</fullName>
    </submittedName>
</protein>
<dbReference type="AlphaFoldDB" id="A0A3N4HYS6"/>
<proteinExistence type="predicted"/>
<evidence type="ECO:0000313" key="2">
    <source>
        <dbReference type="EMBL" id="RPA74834.1"/>
    </source>
</evidence>